<dbReference type="InterPro" id="IPR036291">
    <property type="entry name" value="NAD(P)-bd_dom_sf"/>
</dbReference>
<dbReference type="InterPro" id="IPR023866">
    <property type="entry name" value="SbnB"/>
</dbReference>
<evidence type="ECO:0000313" key="1">
    <source>
        <dbReference type="EMBL" id="MDD0993035.1"/>
    </source>
</evidence>
<organism evidence="1 2">
    <name type="scientific">Pseudomonas fontis</name>
    <dbReference type="NCBI Taxonomy" id="2942633"/>
    <lineage>
        <taxon>Bacteria</taxon>
        <taxon>Pseudomonadati</taxon>
        <taxon>Pseudomonadota</taxon>
        <taxon>Gammaproteobacteria</taxon>
        <taxon>Pseudomonadales</taxon>
        <taxon>Pseudomonadaceae</taxon>
        <taxon>Pseudomonas</taxon>
    </lineage>
</organism>
<dbReference type="Proteomes" id="UP001148203">
    <property type="component" value="Unassembled WGS sequence"/>
</dbReference>
<comment type="caution">
    <text evidence="1">The sequence shown here is derived from an EMBL/GenBank/DDBJ whole genome shotgun (WGS) entry which is preliminary data.</text>
</comment>
<dbReference type="PANTHER" id="PTHR13812">
    <property type="entry name" value="KETIMINE REDUCTASE MU-CRYSTALLIN"/>
    <property type="match status" value="1"/>
</dbReference>
<dbReference type="InterPro" id="IPR003462">
    <property type="entry name" value="ODC_Mu_crystall"/>
</dbReference>
<accession>A0ABT5NXW4</accession>
<dbReference type="RefSeq" id="WP_273908863.1">
    <property type="nucleotide sequence ID" value="NZ_JAMDGX010000002.1"/>
</dbReference>
<keyword evidence="2" id="KW-1185">Reference proteome</keyword>
<dbReference type="EMBL" id="JAMDGY010000076">
    <property type="protein sequence ID" value="MDD0993035.1"/>
    <property type="molecule type" value="Genomic_DNA"/>
</dbReference>
<gene>
    <name evidence="1" type="primary">sbnB</name>
    <name evidence="1" type="ORF">M5G11_21115</name>
</gene>
<proteinExistence type="predicted"/>
<dbReference type="PIRSF" id="PIRSF001439">
    <property type="entry name" value="CryM"/>
    <property type="match status" value="1"/>
</dbReference>
<dbReference type="InterPro" id="IPR023401">
    <property type="entry name" value="ODC_N"/>
</dbReference>
<name>A0ABT5NXW4_9PSED</name>
<evidence type="ECO:0000313" key="2">
    <source>
        <dbReference type="Proteomes" id="UP001148203"/>
    </source>
</evidence>
<dbReference type="PANTHER" id="PTHR13812:SF19">
    <property type="entry name" value="KETIMINE REDUCTASE MU-CRYSTALLIN"/>
    <property type="match status" value="1"/>
</dbReference>
<dbReference type="Gene3D" id="3.30.1780.10">
    <property type="entry name" value="ornithine cyclodeaminase, domain 1"/>
    <property type="match status" value="1"/>
</dbReference>
<dbReference type="SUPFAM" id="SSF51735">
    <property type="entry name" value="NAD(P)-binding Rossmann-fold domains"/>
    <property type="match status" value="1"/>
</dbReference>
<dbReference type="Gene3D" id="3.40.50.720">
    <property type="entry name" value="NAD(P)-binding Rossmann-like Domain"/>
    <property type="match status" value="1"/>
</dbReference>
<sequence length="339" mass="36689">MPSMTPPALTLLGAGPIENWLQANPQRLLSLVEQAYLAASEGRASNPDSYFLRFADDERNRIIALPAVLDDDHPVAGLKWVASFPDNTQRGLDRASALVLLNDRQTGYPLACLEGSLISAARTAASAVVGALQLHPTPGHCTNLGVIGCGPIAWRVIRLLQQTGWELGSVTLSDIDPQRAEQLRQRCLGLGLPARTASLESTLRESDLMLFATSAVRPGIDQPDWFAHAPTVLHLSLRDLAPAVVLRAQNLADNVDHCLKAATSLELAWQQAGHRDFIAGDIVDALQGRVQPDPRRARIFSPFGMGVLDLAVARAIYQDCASDQGLQLEDFFARPYQAA</sequence>
<reference evidence="1 2" key="1">
    <citation type="submission" date="2022-05" db="EMBL/GenBank/DDBJ databases">
        <title>Novel Pseudomonas spp. Isolated from a Rainbow Trout Aquaculture Facility.</title>
        <authorList>
            <person name="Testerman T."/>
            <person name="Graf J."/>
        </authorList>
    </citation>
    <scope>NUCLEOTIDE SEQUENCE [LARGE SCALE GENOMIC DNA]</scope>
    <source>
        <strain evidence="1 2">ID681</strain>
    </source>
</reference>
<dbReference type="NCBIfam" id="TIGR03944">
    <property type="entry name" value="dehyd_SbnB_fam"/>
    <property type="match status" value="1"/>
</dbReference>
<protein>
    <submittedName>
        <fullName evidence="1">2,3-diaminopropionate biosynthesis protein SbnB</fullName>
    </submittedName>
</protein>
<dbReference type="Pfam" id="PF02423">
    <property type="entry name" value="OCD_Mu_crystall"/>
    <property type="match status" value="1"/>
</dbReference>